<dbReference type="InterPro" id="IPR036876">
    <property type="entry name" value="UVR_dom_sf"/>
</dbReference>
<dbReference type="CDD" id="cd10434">
    <property type="entry name" value="GIY-YIG_UvrC_Cho"/>
    <property type="match status" value="1"/>
</dbReference>
<dbReference type="AlphaFoldDB" id="A0A0G1YIK9"/>
<proteinExistence type="predicted"/>
<organism evidence="3 4">
    <name type="scientific">candidate division CPR1 bacterium GW2011_GWC1_49_13</name>
    <dbReference type="NCBI Taxonomy" id="1618342"/>
    <lineage>
        <taxon>Bacteria</taxon>
        <taxon>candidate division CPR1</taxon>
    </lineage>
</organism>
<dbReference type="SUPFAM" id="SSF46600">
    <property type="entry name" value="C-terminal UvrC-binding domain of UvrB"/>
    <property type="match status" value="1"/>
</dbReference>
<evidence type="ECO:0000259" key="2">
    <source>
        <dbReference type="PROSITE" id="PS50165"/>
    </source>
</evidence>
<comment type="caution">
    <text evidence="3">The sequence shown here is derived from an EMBL/GenBank/DDBJ whole genome shotgun (WGS) entry which is preliminary data.</text>
</comment>
<feature type="domain" description="GIY-YIG" evidence="1">
    <location>
        <begin position="17"/>
        <end position="94"/>
    </location>
</feature>
<dbReference type="SMART" id="SM00465">
    <property type="entry name" value="GIYc"/>
    <property type="match status" value="1"/>
</dbReference>
<evidence type="ECO:0000313" key="3">
    <source>
        <dbReference type="EMBL" id="KKW06229.1"/>
    </source>
</evidence>
<gene>
    <name evidence="3" type="ORF">UY40_C0001G0007</name>
</gene>
<dbReference type="PATRIC" id="fig|1618342.3.peg.8"/>
<sequence length="436" mass="49860">MSKDITLKLEELTKAPQTIGIYQFIRGAEVLYVGKAVNLKARLASHLQNARLDPKEEKLVAESDKVRVIPTPSEFAALLLEAKLIQKLHPKYNIRWRDNKSYLYIQITKADYPKVLLARTTDIQLKTKDQFFGPFQATRLAQDLIREIRKVIPFCTRSKIGKSPCFHSKIGQCDPCPNTIHQIKDEQIKTELKAKYRKNIRQVVRILKGQMELVTQDLEGQIQKLSQEQRYEEALVIRNRLLRFERLITQTLGLKEEPPSPADTQQALESLKEVFSPYFPALKSLSRIECYDVSNLGGGQATASLVVLTNGQIDKSQYKKFKIKGEKDLGDVGMLKEVIERRFKNKWPKPDLIVMDGGKPQVRKIKEALKALQNKTPLIGIAKGPDRLVIGVEKLPTKRLPISHSGFNLIRLLRDESHRFSRGYHLLLRNKALLAK</sequence>
<dbReference type="Gene3D" id="3.30.420.340">
    <property type="entry name" value="UvrC, RNAse H endonuclease domain"/>
    <property type="match status" value="1"/>
</dbReference>
<dbReference type="InterPro" id="IPR035901">
    <property type="entry name" value="GIY-YIG_endonuc_sf"/>
</dbReference>
<dbReference type="Pfam" id="PF08459">
    <property type="entry name" value="UvrC_RNaseH_dom"/>
    <property type="match status" value="1"/>
</dbReference>
<dbReference type="GO" id="GO:0009381">
    <property type="term" value="F:excinuclease ABC activity"/>
    <property type="evidence" value="ECO:0007669"/>
    <property type="project" value="InterPro"/>
</dbReference>
<dbReference type="Gene3D" id="3.40.1440.10">
    <property type="entry name" value="GIY-YIG endonuclease"/>
    <property type="match status" value="1"/>
</dbReference>
<dbReference type="InterPro" id="IPR038476">
    <property type="entry name" value="UvrC_RNase_H_dom_sf"/>
</dbReference>
<evidence type="ECO:0000259" key="1">
    <source>
        <dbReference type="PROSITE" id="PS50164"/>
    </source>
</evidence>
<dbReference type="GO" id="GO:0006289">
    <property type="term" value="P:nucleotide-excision repair"/>
    <property type="evidence" value="ECO:0007669"/>
    <property type="project" value="InterPro"/>
</dbReference>
<dbReference type="SUPFAM" id="SSF82771">
    <property type="entry name" value="GIY-YIG endonuclease"/>
    <property type="match status" value="1"/>
</dbReference>
<dbReference type="GO" id="GO:0009380">
    <property type="term" value="C:excinuclease repair complex"/>
    <property type="evidence" value="ECO:0007669"/>
    <property type="project" value="TreeGrafter"/>
</dbReference>
<protein>
    <submittedName>
        <fullName evidence="3">Excinuclease ABC C subunit domain protein, excinuclease ABC subunit C</fullName>
    </submittedName>
</protein>
<dbReference type="PROSITE" id="PS50164">
    <property type="entry name" value="GIY_YIG"/>
    <property type="match status" value="1"/>
</dbReference>
<dbReference type="Pfam" id="PF01541">
    <property type="entry name" value="GIY-YIG"/>
    <property type="match status" value="1"/>
</dbReference>
<dbReference type="PANTHER" id="PTHR30562">
    <property type="entry name" value="UVRC/OXIDOREDUCTASE"/>
    <property type="match status" value="1"/>
</dbReference>
<dbReference type="InterPro" id="IPR001162">
    <property type="entry name" value="UvrC_RNase_H_dom"/>
</dbReference>
<accession>A0A0G1YIK9</accession>
<dbReference type="STRING" id="1618342.UY40_C0001G0007"/>
<dbReference type="InterPro" id="IPR000305">
    <property type="entry name" value="GIY-YIG_endonuc"/>
</dbReference>
<dbReference type="PROSITE" id="PS50165">
    <property type="entry name" value="UVRC"/>
    <property type="match status" value="1"/>
</dbReference>
<dbReference type="EMBL" id="LCPW01000001">
    <property type="protein sequence ID" value="KKW06229.1"/>
    <property type="molecule type" value="Genomic_DNA"/>
</dbReference>
<evidence type="ECO:0000313" key="4">
    <source>
        <dbReference type="Proteomes" id="UP000034119"/>
    </source>
</evidence>
<feature type="domain" description="UvrC family homology region profile" evidence="2">
    <location>
        <begin position="200"/>
        <end position="369"/>
    </location>
</feature>
<dbReference type="InterPro" id="IPR050066">
    <property type="entry name" value="UvrABC_protein_C"/>
</dbReference>
<dbReference type="InterPro" id="IPR047296">
    <property type="entry name" value="GIY-YIG_UvrC_Cho"/>
</dbReference>
<dbReference type="PANTHER" id="PTHR30562:SF1">
    <property type="entry name" value="UVRABC SYSTEM PROTEIN C"/>
    <property type="match status" value="1"/>
</dbReference>
<dbReference type="Proteomes" id="UP000034119">
    <property type="component" value="Unassembled WGS sequence"/>
</dbReference>
<reference evidence="3 4" key="1">
    <citation type="journal article" date="2015" name="Nature">
        <title>rRNA introns, odd ribosomes, and small enigmatic genomes across a large radiation of phyla.</title>
        <authorList>
            <person name="Brown C.T."/>
            <person name="Hug L.A."/>
            <person name="Thomas B.C."/>
            <person name="Sharon I."/>
            <person name="Castelle C.J."/>
            <person name="Singh A."/>
            <person name="Wilkins M.J."/>
            <person name="Williams K.H."/>
            <person name="Banfield J.F."/>
        </authorList>
    </citation>
    <scope>NUCLEOTIDE SEQUENCE [LARGE SCALE GENOMIC DNA]</scope>
</reference>
<name>A0A0G1YIK9_9BACT</name>